<organism evidence="3 4">
    <name type="scientific">Antrihabitans stalactiti</name>
    <dbReference type="NCBI Taxonomy" id="2584121"/>
    <lineage>
        <taxon>Bacteria</taxon>
        <taxon>Bacillati</taxon>
        <taxon>Actinomycetota</taxon>
        <taxon>Actinomycetes</taxon>
        <taxon>Mycobacteriales</taxon>
        <taxon>Nocardiaceae</taxon>
        <taxon>Antrihabitans</taxon>
    </lineage>
</organism>
<feature type="region of interest" description="Disordered" evidence="1">
    <location>
        <begin position="1"/>
        <end position="43"/>
    </location>
</feature>
<evidence type="ECO:0000313" key="4">
    <source>
        <dbReference type="Proteomes" id="UP000535543"/>
    </source>
</evidence>
<dbReference type="InterPro" id="IPR011964">
    <property type="entry name" value="YVTN_b-propeller_repeat"/>
</dbReference>
<dbReference type="SUPFAM" id="SSF50974">
    <property type="entry name" value="Nitrous oxide reductase, N-terminal domain"/>
    <property type="match status" value="1"/>
</dbReference>
<evidence type="ECO:0000313" key="3">
    <source>
        <dbReference type="EMBL" id="NMN98652.1"/>
    </source>
</evidence>
<dbReference type="AlphaFoldDB" id="A0A848KPX6"/>
<dbReference type="InterPro" id="IPR051200">
    <property type="entry name" value="Host-pathogen_enzymatic-act"/>
</dbReference>
<feature type="transmembrane region" description="Helical" evidence="2">
    <location>
        <begin position="66"/>
        <end position="87"/>
    </location>
</feature>
<keyword evidence="2" id="KW-0812">Transmembrane</keyword>
<keyword evidence="2" id="KW-0472">Membrane</keyword>
<evidence type="ECO:0000256" key="1">
    <source>
        <dbReference type="SAM" id="MobiDB-lite"/>
    </source>
</evidence>
<keyword evidence="4" id="KW-1185">Reference proteome</keyword>
<dbReference type="PANTHER" id="PTHR47197:SF3">
    <property type="entry name" value="DIHYDRO-HEME D1 DEHYDROGENASE"/>
    <property type="match status" value="1"/>
</dbReference>
<reference evidence="3 4" key="1">
    <citation type="submission" date="2019-05" db="EMBL/GenBank/DDBJ databases">
        <authorList>
            <person name="Lee S.D."/>
        </authorList>
    </citation>
    <scope>NUCLEOTIDE SEQUENCE [LARGE SCALE GENOMIC DNA]</scope>
    <source>
        <strain evidence="3 4">YC2-7</strain>
    </source>
</reference>
<proteinExistence type="predicted"/>
<sequence length="347" mass="37388">MIRSEKDSIMRYNPPPNWPAPPPGWQPDQNWQPDRSWPPAPPGWQLWVDDEQTPLGAQQSRRKRPYIVGALAAVVVLALAAGGVWYVSRDNERQADAATNLGPPTVTATVAVEWPAGVVVDPDAHLAYITDEHDPGQVYVIDTSTNVVLAKIEVEDAPGGIVLDPGSHTAFVAHSARDAISVIDTAQRKVVKTFKVEIGAHIALDPDARVLYGCTDFGNSVTVIDTTTGNVVGTVESVGDAVEVALDLANHTGYVTDSKGNAVTVFDTRSRTVTSKIPVGNEPYRITADPKSNRLYVGNNRDHSVSVIDTTTKTVVATLPVGSIPQGIAIVPRRTRPMWSPTTDRSR</sequence>
<dbReference type="Proteomes" id="UP000535543">
    <property type="component" value="Unassembled WGS sequence"/>
</dbReference>
<dbReference type="InterPro" id="IPR015943">
    <property type="entry name" value="WD40/YVTN_repeat-like_dom_sf"/>
</dbReference>
<protein>
    <submittedName>
        <fullName evidence="3">YncE family protein</fullName>
    </submittedName>
</protein>
<dbReference type="NCBIfam" id="TIGR02276">
    <property type="entry name" value="beta_rpt_yvtn"/>
    <property type="match status" value="3"/>
</dbReference>
<reference evidence="3 4" key="2">
    <citation type="submission" date="2020-06" db="EMBL/GenBank/DDBJ databases">
        <title>Antribacter stalactiti gen. nov., sp. nov., a new member of the family Nacardiaceae isolated from a cave.</title>
        <authorList>
            <person name="Kim I.S."/>
        </authorList>
    </citation>
    <scope>NUCLEOTIDE SEQUENCE [LARGE SCALE GENOMIC DNA]</scope>
    <source>
        <strain evidence="3 4">YC2-7</strain>
    </source>
</reference>
<accession>A0A848KPX6</accession>
<name>A0A848KPX6_9NOCA</name>
<evidence type="ECO:0000256" key="2">
    <source>
        <dbReference type="SAM" id="Phobius"/>
    </source>
</evidence>
<dbReference type="EMBL" id="VCQU01000012">
    <property type="protein sequence ID" value="NMN98652.1"/>
    <property type="molecule type" value="Genomic_DNA"/>
</dbReference>
<feature type="compositionally biased region" description="Pro residues" evidence="1">
    <location>
        <begin position="13"/>
        <end position="25"/>
    </location>
</feature>
<dbReference type="InterPro" id="IPR011045">
    <property type="entry name" value="N2O_reductase_N"/>
</dbReference>
<keyword evidence="2" id="KW-1133">Transmembrane helix</keyword>
<comment type="caution">
    <text evidence="3">The sequence shown here is derived from an EMBL/GenBank/DDBJ whole genome shotgun (WGS) entry which is preliminary data.</text>
</comment>
<gene>
    <name evidence="3" type="ORF">FGL95_26830</name>
</gene>
<dbReference type="Gene3D" id="2.130.10.10">
    <property type="entry name" value="YVTN repeat-like/Quinoprotein amine dehydrogenase"/>
    <property type="match status" value="2"/>
</dbReference>
<dbReference type="PANTHER" id="PTHR47197">
    <property type="entry name" value="PROTEIN NIRF"/>
    <property type="match status" value="1"/>
</dbReference>